<dbReference type="Proteomes" id="UP000293846">
    <property type="component" value="Unassembled WGS sequence"/>
</dbReference>
<comment type="pathway">
    <text evidence="2">Cell wall biogenesis; peptidoglycan biosynthesis.</text>
</comment>
<evidence type="ECO:0000256" key="3">
    <source>
        <dbReference type="ARBA" id="ARBA00007171"/>
    </source>
</evidence>
<dbReference type="PANTHER" id="PTHR30627">
    <property type="entry name" value="PEPTIDOGLYCAN D,D-TRANSPEPTIDASE"/>
    <property type="match status" value="1"/>
</dbReference>
<dbReference type="InterPro" id="IPR001460">
    <property type="entry name" value="PCN-bd_Tpept"/>
</dbReference>
<dbReference type="SUPFAM" id="SSF56519">
    <property type="entry name" value="Penicillin binding protein dimerisation domain"/>
    <property type="match status" value="1"/>
</dbReference>
<dbReference type="InterPro" id="IPR005311">
    <property type="entry name" value="PBP_dimer"/>
</dbReference>
<dbReference type="SUPFAM" id="SSF56601">
    <property type="entry name" value="beta-lactamase/transpeptidase-like"/>
    <property type="match status" value="1"/>
</dbReference>
<dbReference type="GO" id="GO:0008658">
    <property type="term" value="F:penicillin binding"/>
    <property type="evidence" value="ECO:0007669"/>
    <property type="project" value="InterPro"/>
</dbReference>
<protein>
    <recommendedName>
        <fullName evidence="4">serine-type D-Ala-D-Ala carboxypeptidase</fullName>
        <ecNumber evidence="4">3.4.16.4</ecNumber>
    </recommendedName>
</protein>
<reference evidence="9 10" key="1">
    <citation type="submission" date="2019-03" db="EMBL/GenBank/DDBJ databases">
        <authorList>
            <person name="Jensen L."/>
            <person name="Storgaard J."/>
            <person name="Sulaj E."/>
            <person name="Schramm A."/>
            <person name="Marshall I.P.G."/>
        </authorList>
    </citation>
    <scope>NUCLEOTIDE SEQUENCE [LARGE SCALE GENOMIC DNA]</scope>
    <source>
        <strain evidence="9 10">2017H2G3</strain>
    </source>
</reference>
<dbReference type="Pfam" id="PF03717">
    <property type="entry name" value="PBP_dimer"/>
    <property type="match status" value="1"/>
</dbReference>
<keyword evidence="5" id="KW-0472">Membrane</keyword>
<evidence type="ECO:0000256" key="4">
    <source>
        <dbReference type="ARBA" id="ARBA00012448"/>
    </source>
</evidence>
<dbReference type="RefSeq" id="WP_131236850.1">
    <property type="nucleotide sequence ID" value="NZ_JARMQE010000005.1"/>
</dbReference>
<proteinExistence type="inferred from homology"/>
<comment type="subcellular location">
    <subcellularLocation>
        <location evidence="1">Membrane</location>
    </subcellularLocation>
</comment>
<sequence length="585" mass="65205">MWKKRAIIWLCLCLAGLMVLLARLTQLQIVATEHFTKREINLLEASVSQRSQEMILDTGRGNFLYKDGTPITHQSKPVLILFPFLKKMDWDSKRISEIIGVSEYALKYAVEKAKKPFAYGEPIELTEPQMEKINGLQIPGVFAVEKKYHLVQNPAEHLIGITGENETLLRNRYPDKELSSQTMVGLTGMEKSFDEFLLPDGKSKLVYHVDATGGPLFGINVKYVEPANPFYPVNIKTTLDPNLQTVVEQLVDQHGIERGGAVLIDIETNSVLAMVSRPAINKDDPFNKENGGTENLMLKEQIIGSVFKTVVTAAAIDYELTNPSRQFDCSKTITGEPDPLFQYGMLDFSTSFARSCNNTFATIAKELKEIDPNILGNYAEKLSLTGSVGWIGDIYHFEDFKQLQEDKGRIFLSEDAKKDNNFVALTGIGQHEVRATPLAVANMMATIARGGTKEMVRVASKVEYKNSTSLLDFKEQEIEGDTLSPYTAMKLQKLLREVVVNKNGTGRSLQDLPYEVAGKSGTGETGRTLGDKPLYNKWFAGYFPFDKPKYALVTVRLGATGNTSSASPLFADIVKEIYNHDHSQN</sequence>
<organism evidence="9 10">
    <name type="scientific">Cytobacillus praedii</name>
    <dbReference type="NCBI Taxonomy" id="1742358"/>
    <lineage>
        <taxon>Bacteria</taxon>
        <taxon>Bacillati</taxon>
        <taxon>Bacillota</taxon>
        <taxon>Bacilli</taxon>
        <taxon>Bacillales</taxon>
        <taxon>Bacillaceae</taxon>
        <taxon>Cytobacillus</taxon>
    </lineage>
</organism>
<dbReference type="Gene3D" id="3.90.1310.10">
    <property type="entry name" value="Penicillin-binding protein 2a (Domain 2)"/>
    <property type="match status" value="1"/>
</dbReference>
<dbReference type="GO" id="GO:0005886">
    <property type="term" value="C:plasma membrane"/>
    <property type="evidence" value="ECO:0007669"/>
    <property type="project" value="TreeGrafter"/>
</dbReference>
<dbReference type="InterPro" id="IPR012338">
    <property type="entry name" value="Beta-lactam/transpept-like"/>
</dbReference>
<dbReference type="Pfam" id="PF00905">
    <property type="entry name" value="Transpeptidase"/>
    <property type="match status" value="1"/>
</dbReference>
<dbReference type="GO" id="GO:0071555">
    <property type="term" value="P:cell wall organization"/>
    <property type="evidence" value="ECO:0007669"/>
    <property type="project" value="TreeGrafter"/>
</dbReference>
<dbReference type="GO" id="GO:0071972">
    <property type="term" value="F:peptidoglycan L,D-transpeptidase activity"/>
    <property type="evidence" value="ECO:0007669"/>
    <property type="project" value="TreeGrafter"/>
</dbReference>
<evidence type="ECO:0000313" key="9">
    <source>
        <dbReference type="EMBL" id="TCJ04262.1"/>
    </source>
</evidence>
<dbReference type="OrthoDB" id="2985542at2"/>
<comment type="catalytic activity">
    <reaction evidence="6">
        <text>Preferential cleavage: (Ac)2-L-Lys-D-Ala-|-D-Ala. Also transpeptidation of peptidyl-alanyl moieties that are N-acyl substituents of D-alanine.</text>
        <dbReference type="EC" id="3.4.16.4"/>
    </reaction>
</comment>
<dbReference type="GO" id="GO:0009002">
    <property type="term" value="F:serine-type D-Ala-D-Ala carboxypeptidase activity"/>
    <property type="evidence" value="ECO:0007669"/>
    <property type="project" value="UniProtKB-EC"/>
</dbReference>
<evidence type="ECO:0000313" key="10">
    <source>
        <dbReference type="Proteomes" id="UP000293846"/>
    </source>
</evidence>
<evidence type="ECO:0000256" key="6">
    <source>
        <dbReference type="ARBA" id="ARBA00034000"/>
    </source>
</evidence>
<dbReference type="GO" id="GO:0009252">
    <property type="term" value="P:peptidoglycan biosynthetic process"/>
    <property type="evidence" value="ECO:0007669"/>
    <property type="project" value="UniProtKB-UniPathway"/>
</dbReference>
<dbReference type="EC" id="3.4.16.4" evidence="4"/>
<evidence type="ECO:0000259" key="7">
    <source>
        <dbReference type="Pfam" id="PF00905"/>
    </source>
</evidence>
<dbReference type="EMBL" id="SJTH01000010">
    <property type="protein sequence ID" value="TCJ04262.1"/>
    <property type="molecule type" value="Genomic_DNA"/>
</dbReference>
<dbReference type="AlphaFoldDB" id="A0A4R1AWP5"/>
<dbReference type="Gene3D" id="3.40.710.10">
    <property type="entry name" value="DD-peptidase/beta-lactamase superfamily"/>
    <property type="match status" value="1"/>
</dbReference>
<gene>
    <name evidence="9" type="ORF">E0Y62_10935</name>
</gene>
<evidence type="ECO:0000256" key="5">
    <source>
        <dbReference type="ARBA" id="ARBA00023136"/>
    </source>
</evidence>
<keyword evidence="10" id="KW-1185">Reference proteome</keyword>
<feature type="domain" description="Penicillin-binding protein transpeptidase" evidence="7">
    <location>
        <begin position="259"/>
        <end position="574"/>
    </location>
</feature>
<dbReference type="PANTHER" id="PTHR30627:SF24">
    <property type="entry name" value="PENICILLIN-BINDING PROTEIN 4B"/>
    <property type="match status" value="1"/>
</dbReference>
<evidence type="ECO:0000256" key="1">
    <source>
        <dbReference type="ARBA" id="ARBA00004370"/>
    </source>
</evidence>
<accession>A0A4R1AWP5</accession>
<dbReference type="STRING" id="1742358.GCA_001439605_02212"/>
<dbReference type="InterPro" id="IPR050515">
    <property type="entry name" value="Beta-lactam/transpept"/>
</dbReference>
<comment type="similarity">
    <text evidence="3">Belongs to the transpeptidase family.</text>
</comment>
<feature type="domain" description="Penicillin-binding protein dimerisation" evidence="8">
    <location>
        <begin position="88"/>
        <end position="213"/>
    </location>
</feature>
<comment type="caution">
    <text evidence="9">The sequence shown here is derived from an EMBL/GenBank/DDBJ whole genome shotgun (WGS) entry which is preliminary data.</text>
</comment>
<evidence type="ECO:0000256" key="2">
    <source>
        <dbReference type="ARBA" id="ARBA00004752"/>
    </source>
</evidence>
<dbReference type="InterPro" id="IPR036138">
    <property type="entry name" value="PBP_dimer_sf"/>
</dbReference>
<dbReference type="UniPathway" id="UPA00219"/>
<name>A0A4R1AWP5_9BACI</name>
<evidence type="ECO:0000259" key="8">
    <source>
        <dbReference type="Pfam" id="PF03717"/>
    </source>
</evidence>